<dbReference type="InterPro" id="IPR002934">
    <property type="entry name" value="Polymerase_NTP_transf_dom"/>
</dbReference>
<dbReference type="HAMAP" id="MF_00277">
    <property type="entry name" value="PII_uridylyl_transf"/>
    <property type="match status" value="1"/>
</dbReference>
<dbReference type="NCBIfam" id="NF003467">
    <property type="entry name" value="PRK05092.1"/>
    <property type="match status" value="1"/>
</dbReference>
<dbReference type="EC" id="2.7.7.59" evidence="7"/>
<keyword evidence="3" id="KW-0677">Repeat</keyword>
<dbReference type="GO" id="GO:0008081">
    <property type="term" value="F:phosphoric diester hydrolase activity"/>
    <property type="evidence" value="ECO:0007669"/>
    <property type="project" value="UniProtKB-UniRule"/>
</dbReference>
<evidence type="ECO:0000256" key="2">
    <source>
        <dbReference type="ARBA" id="ARBA00022695"/>
    </source>
</evidence>
<evidence type="ECO:0000259" key="8">
    <source>
        <dbReference type="PROSITE" id="PS51671"/>
    </source>
</evidence>
<comment type="similarity">
    <text evidence="7">Belongs to the GlnD family.</text>
</comment>
<dbReference type="InterPro" id="IPR043519">
    <property type="entry name" value="NT_sf"/>
</dbReference>
<dbReference type="PROSITE" id="PS51831">
    <property type="entry name" value="HD"/>
    <property type="match status" value="1"/>
</dbReference>
<dbReference type="SUPFAM" id="SSF81301">
    <property type="entry name" value="Nucleotidyltransferase"/>
    <property type="match status" value="1"/>
</dbReference>
<keyword evidence="1 7" id="KW-0808">Transferase</keyword>
<dbReference type="Gene3D" id="1.10.3090.10">
    <property type="entry name" value="cca-adding enzyme, domain 2"/>
    <property type="match status" value="1"/>
</dbReference>
<keyword evidence="2 7" id="KW-0548">Nucleotidyltransferase</keyword>
<dbReference type="EC" id="3.1.4.-" evidence="7"/>
<name>A0AAP3XQR2_9PROT</name>
<comment type="function">
    <text evidence="7">Modifies, by uridylylation and deuridylylation, the PII regulatory proteins (GlnB and homologs), in response to the nitrogen status of the cell that GlnD senses through the glutamine level. Under low glutamine levels, catalyzes the conversion of the PII proteins and UTP to PII-UMP and PPi, while under higher glutamine levels, GlnD hydrolyzes PII-UMP to PII and UMP (deuridylylation). Thus, controls uridylylation state and activity of the PII proteins, and plays an important role in the regulation of nitrogen metabolism.</text>
</comment>
<feature type="domain" description="ACT" evidence="8">
    <location>
        <begin position="834"/>
        <end position="906"/>
    </location>
</feature>
<dbReference type="InterPro" id="IPR003607">
    <property type="entry name" value="HD/PDEase_dom"/>
</dbReference>
<evidence type="ECO:0000313" key="10">
    <source>
        <dbReference type="EMBL" id="MDF1585372.1"/>
    </source>
</evidence>
<proteinExistence type="inferred from homology"/>
<evidence type="ECO:0000256" key="5">
    <source>
        <dbReference type="ARBA" id="ARBA00022842"/>
    </source>
</evidence>
<sequence>MALTPPPPLADAGVIRGQLAQAGEDGGPLLEAMRGQLAGGREALRAWFLAGGDAETVHRGLAGQMDALLQGGLDYADGQLFRRSNPTTGEQLAVIATGGYGRGELAPASDIDLLFLHSYKRSPYVEQMAEFLLYKLWDLGLKVGQATRSIGECVKLAGEDLSVRTAILEARFVWGDRRLFDELRRSFHREVVAGREADFIEAKLAERDARHQRVGDSRYLLEPNIKEGKGGLRDLHTLFWIGRFLYAIEEPADLVQHGVLTPRSLSVFLRSRRFLWAVRCHLHYLTGRAEERLTFDVQPEVAKRMGFRDRPRSLGVERFMKRYYLVAKDVGGLTRLVCSALEEQHKRRPRLTLPRLGFGRRKIGGFVVQGSRVGLGEPDLFERRPVAMLELFRLAQQRDLDIHPAALTALAAGLRRVDQSLRADPEANRLFLEMLLGKEPALTLGRMNEAGLLGRFVPDFGRVVAQMQHNLYHVYTVDEHTIRAIDVLWQVEQGRLAQELPLSTELMPKLLSRRELYLATFLHDIGKGRGGDHSRIGAEIALRLGPRLGLPEAETETVAWLVEHHLLMSGVAFKRDAEDPKTIQDFVHIVQSPERLKLLVVLTTADIRAVGPNVWNGWKGQLLRELYHEAAAAMAAGDTQGRRAARVAEARRRLADALDALPDATWPEEEIERYLERHDSRYWLAFPLEEQVRHARLLREAQASGAPLTIDFRIDSFGARTELLLHAADHPGLFMKVAGALALSGASIVDARIFTTADGMALDALGFQDAAGRSAVEDQGQLGRIARNIERAMRGELELDKALAGRRSLPPRTEVFKVEPRVLVDNKASRTHSVIEVNGRDRPGLLFDLARALKDLGLVITSAHISTYGERVVDVFYVKDVFGLKITSRSKLQRVTRQLEAALASA</sequence>
<keyword evidence="4 7" id="KW-0378">Hydrolase</keyword>
<comment type="caution">
    <text evidence="10">The sequence shown here is derived from an EMBL/GenBank/DDBJ whole genome shotgun (WGS) entry which is preliminary data.</text>
</comment>
<dbReference type="GO" id="GO:0008773">
    <property type="term" value="F:[protein-PII] uridylyltransferase activity"/>
    <property type="evidence" value="ECO:0007669"/>
    <property type="project" value="UniProtKB-UniRule"/>
</dbReference>
<dbReference type="Pfam" id="PF01909">
    <property type="entry name" value="NTP_transf_2"/>
    <property type="match status" value="1"/>
</dbReference>
<comment type="domain">
    <text evidence="7">Has four distinct domains: an N-terminal nucleotidyltransferase (NT) domain responsible for UTase activity, a central HD domain that encodes UR activity, and two C-terminal ACT domains that seem to have a role in glutamine sensing.</text>
</comment>
<accession>A0AAP3XQR2</accession>
<reference evidence="10 11" key="1">
    <citation type="submission" date="2023-03" db="EMBL/GenBank/DDBJ databases">
        <title>YIM 152171 draft genome.</title>
        <authorList>
            <person name="Yang Z."/>
        </authorList>
    </citation>
    <scope>NUCLEOTIDE SEQUENCE [LARGE SCALE GENOMIC DNA]</scope>
    <source>
        <strain evidence="10 11">YIM 152171</strain>
    </source>
</reference>
<dbReference type="InterPro" id="IPR002912">
    <property type="entry name" value="ACT_dom"/>
</dbReference>
<dbReference type="CDD" id="cd04899">
    <property type="entry name" value="ACT_ACR-UUR-like_2"/>
    <property type="match status" value="1"/>
</dbReference>
<dbReference type="InterPro" id="IPR045865">
    <property type="entry name" value="ACT-like_dom_sf"/>
</dbReference>
<comment type="cofactor">
    <cofactor evidence="7">
        <name>Mg(2+)</name>
        <dbReference type="ChEBI" id="CHEBI:18420"/>
    </cofactor>
</comment>
<evidence type="ECO:0000256" key="4">
    <source>
        <dbReference type="ARBA" id="ARBA00022801"/>
    </source>
</evidence>
<evidence type="ECO:0000256" key="1">
    <source>
        <dbReference type="ARBA" id="ARBA00022679"/>
    </source>
</evidence>
<dbReference type="InterPro" id="IPR010043">
    <property type="entry name" value="UTase/UR"/>
</dbReference>
<dbReference type="GO" id="GO:0006808">
    <property type="term" value="P:regulation of nitrogen utilization"/>
    <property type="evidence" value="ECO:0007669"/>
    <property type="project" value="UniProtKB-UniRule"/>
</dbReference>
<dbReference type="Pfam" id="PF01966">
    <property type="entry name" value="HD"/>
    <property type="match status" value="1"/>
</dbReference>
<protein>
    <recommendedName>
        <fullName evidence="7">Bifunctional uridylyltransferase/uridylyl-removing enzyme</fullName>
        <shortName evidence="7">UTase/UR</shortName>
    </recommendedName>
    <alternativeName>
        <fullName evidence="7">Bifunctional [protein-PII] modification enzyme</fullName>
    </alternativeName>
    <alternativeName>
        <fullName evidence="7">Bifunctional nitrogen sensor protein</fullName>
    </alternativeName>
    <domain>
        <recommendedName>
            <fullName evidence="7">[Protein-PII] uridylyltransferase</fullName>
            <shortName evidence="7">PII uridylyltransferase</shortName>
            <shortName evidence="7">UTase</shortName>
            <ecNumber evidence="7">2.7.7.59</ecNumber>
        </recommendedName>
    </domain>
    <domain>
        <recommendedName>
            <fullName evidence="7">[Protein-PII]-UMP uridylyl-removing enzyme</fullName>
            <shortName evidence="7">UR</shortName>
            <ecNumber evidence="7">3.1.4.-</ecNumber>
        </recommendedName>
    </domain>
</protein>
<comment type="caution">
    <text evidence="7">Lacks conserved residue(s) required for the propagation of feature annotation.</text>
</comment>
<keyword evidence="5 7" id="KW-0460">Magnesium</keyword>
<dbReference type="Gene3D" id="3.30.70.260">
    <property type="match status" value="1"/>
</dbReference>
<dbReference type="SUPFAM" id="SSF81593">
    <property type="entry name" value="Nucleotidyltransferase substrate binding subunit/domain"/>
    <property type="match status" value="1"/>
</dbReference>
<gene>
    <name evidence="7" type="primary">glnD</name>
    <name evidence="10" type="ORF">PZ740_03115</name>
</gene>
<feature type="domain" description="HD" evidence="9">
    <location>
        <begin position="477"/>
        <end position="599"/>
    </location>
</feature>
<dbReference type="InterPro" id="IPR006674">
    <property type="entry name" value="HD_domain"/>
</dbReference>
<dbReference type="Pfam" id="PF24931">
    <property type="entry name" value="ACT_ACR9_3rd"/>
    <property type="match status" value="1"/>
</dbReference>
<dbReference type="RefSeq" id="WP_327787787.1">
    <property type="nucleotide sequence ID" value="NZ_JARGEQ010000016.1"/>
</dbReference>
<dbReference type="PANTHER" id="PTHR47320:SF1">
    <property type="entry name" value="BIFUNCTIONAL URIDYLYLTRANSFERASE_URIDYLYL-REMOVING ENZYME"/>
    <property type="match status" value="1"/>
</dbReference>
<evidence type="ECO:0000256" key="6">
    <source>
        <dbReference type="ARBA" id="ARBA00023268"/>
    </source>
</evidence>
<dbReference type="PIRSF" id="PIRSF006288">
    <property type="entry name" value="PII_uridyltransf"/>
    <property type="match status" value="1"/>
</dbReference>
<dbReference type="CDD" id="cd05401">
    <property type="entry name" value="NT_GlnE_GlnD_like"/>
    <property type="match status" value="1"/>
</dbReference>
<dbReference type="Gene3D" id="3.30.460.10">
    <property type="entry name" value="Beta Polymerase, domain 2"/>
    <property type="match status" value="1"/>
</dbReference>
<comment type="catalytic activity">
    <reaction evidence="7">
        <text>[protein-PII]-uridylyl-L-tyrosine + H2O = [protein-PII]-L-tyrosine + UMP + H(+)</text>
        <dbReference type="Rhea" id="RHEA:48600"/>
        <dbReference type="Rhea" id="RHEA-COMP:12147"/>
        <dbReference type="Rhea" id="RHEA-COMP:12148"/>
        <dbReference type="ChEBI" id="CHEBI:15377"/>
        <dbReference type="ChEBI" id="CHEBI:15378"/>
        <dbReference type="ChEBI" id="CHEBI:46858"/>
        <dbReference type="ChEBI" id="CHEBI:57865"/>
        <dbReference type="ChEBI" id="CHEBI:90602"/>
    </reaction>
</comment>
<feature type="region of interest" description="Uridylyltransferase" evidence="7">
    <location>
        <begin position="1"/>
        <end position="360"/>
    </location>
</feature>
<feature type="domain" description="ACT" evidence="8">
    <location>
        <begin position="722"/>
        <end position="806"/>
    </location>
</feature>
<dbReference type="PANTHER" id="PTHR47320">
    <property type="entry name" value="BIFUNCTIONAL URIDYLYLTRANSFERASE/URIDYLYL-REMOVING ENZYME"/>
    <property type="match status" value="1"/>
</dbReference>
<dbReference type="SUPFAM" id="SSF55021">
    <property type="entry name" value="ACT-like"/>
    <property type="match status" value="2"/>
</dbReference>
<dbReference type="Proteomes" id="UP001301140">
    <property type="component" value="Unassembled WGS sequence"/>
</dbReference>
<dbReference type="CDD" id="cd04900">
    <property type="entry name" value="ACT_UUR-like_1"/>
    <property type="match status" value="1"/>
</dbReference>
<keyword evidence="6 7" id="KW-0511">Multifunctional enzyme</keyword>
<dbReference type="NCBIfam" id="TIGR01693">
    <property type="entry name" value="UTase_glnD"/>
    <property type="match status" value="1"/>
</dbReference>
<organism evidence="10 11">
    <name type="scientific">Marinimicrococcus flavescens</name>
    <dbReference type="NCBI Taxonomy" id="3031815"/>
    <lineage>
        <taxon>Bacteria</taxon>
        <taxon>Pseudomonadati</taxon>
        <taxon>Pseudomonadota</taxon>
        <taxon>Alphaproteobacteria</taxon>
        <taxon>Geminicoccales</taxon>
        <taxon>Geminicoccaceae</taxon>
        <taxon>Marinimicrococcus</taxon>
    </lineage>
</organism>
<keyword evidence="11" id="KW-1185">Reference proteome</keyword>
<evidence type="ECO:0000259" key="9">
    <source>
        <dbReference type="PROSITE" id="PS51831"/>
    </source>
</evidence>
<dbReference type="SUPFAM" id="SSF81891">
    <property type="entry name" value="Poly A polymerase C-terminal region-like"/>
    <property type="match status" value="1"/>
</dbReference>
<dbReference type="SMART" id="SM00471">
    <property type="entry name" value="HDc"/>
    <property type="match status" value="1"/>
</dbReference>
<dbReference type="CDD" id="cd00077">
    <property type="entry name" value="HDc"/>
    <property type="match status" value="1"/>
</dbReference>
<dbReference type="AlphaFoldDB" id="A0AAP3XQR2"/>
<dbReference type="Pfam" id="PF08335">
    <property type="entry name" value="GlnD_UR_UTase"/>
    <property type="match status" value="1"/>
</dbReference>
<dbReference type="PROSITE" id="PS51671">
    <property type="entry name" value="ACT"/>
    <property type="match status" value="2"/>
</dbReference>
<dbReference type="InterPro" id="IPR013546">
    <property type="entry name" value="PII_UdlTrfase/GS_AdlTrfase"/>
</dbReference>
<comment type="activity regulation">
    <text evidence="7">Uridylyltransferase (UTase) activity is inhibited by glutamine, while glutamine activates uridylyl-removing (UR) activity.</text>
</comment>
<evidence type="ECO:0000256" key="3">
    <source>
        <dbReference type="ARBA" id="ARBA00022737"/>
    </source>
</evidence>
<dbReference type="EMBL" id="JARGEQ010000016">
    <property type="protein sequence ID" value="MDF1585372.1"/>
    <property type="molecule type" value="Genomic_DNA"/>
</dbReference>
<evidence type="ECO:0000313" key="11">
    <source>
        <dbReference type="Proteomes" id="UP001301140"/>
    </source>
</evidence>
<evidence type="ECO:0000256" key="7">
    <source>
        <dbReference type="HAMAP-Rule" id="MF_00277"/>
    </source>
</evidence>
<comment type="catalytic activity">
    <reaction evidence="7">
        <text>[protein-PII]-L-tyrosine + UTP = [protein-PII]-uridylyl-L-tyrosine + diphosphate</text>
        <dbReference type="Rhea" id="RHEA:13673"/>
        <dbReference type="Rhea" id="RHEA-COMP:12147"/>
        <dbReference type="Rhea" id="RHEA-COMP:12148"/>
        <dbReference type="ChEBI" id="CHEBI:33019"/>
        <dbReference type="ChEBI" id="CHEBI:46398"/>
        <dbReference type="ChEBI" id="CHEBI:46858"/>
        <dbReference type="ChEBI" id="CHEBI:90602"/>
        <dbReference type="EC" id="2.7.7.59"/>
    </reaction>
</comment>